<dbReference type="NCBIfam" id="NF008359">
    <property type="entry name" value="PRK11148.1"/>
    <property type="match status" value="1"/>
</dbReference>
<evidence type="ECO:0000313" key="7">
    <source>
        <dbReference type="Proteomes" id="UP001160519"/>
    </source>
</evidence>
<dbReference type="Pfam" id="PF00149">
    <property type="entry name" value="Metallophos"/>
    <property type="match status" value="1"/>
</dbReference>
<comment type="caution">
    <text evidence="6">The sequence shown here is derived from an EMBL/GenBank/DDBJ whole genome shotgun (WGS) entry which is preliminary data.</text>
</comment>
<proteinExistence type="inferred from homology"/>
<dbReference type="CDD" id="cd07402">
    <property type="entry name" value="MPP_GpdQ"/>
    <property type="match status" value="1"/>
</dbReference>
<evidence type="ECO:0000256" key="2">
    <source>
        <dbReference type="ARBA" id="ARBA00022801"/>
    </source>
</evidence>
<dbReference type="GO" id="GO:0004115">
    <property type="term" value="F:3',5'-cyclic-AMP phosphodiesterase activity"/>
    <property type="evidence" value="ECO:0007669"/>
    <property type="project" value="UniProtKB-EC"/>
</dbReference>
<dbReference type="EMBL" id="JAQSDF010000034">
    <property type="protein sequence ID" value="MDI1231604.1"/>
    <property type="molecule type" value="Genomic_DNA"/>
</dbReference>
<sequence>MTDNPACLSILQLSDLHILAAPEDKLLGINTEHYFHACLEQAIRLRSRQAFAEKRHFDLILLTGDLAQDPCAASYRRILNSLEVYETPCICLPGNHDDYELMQQVFNTDSIHCRKQVFLDNWQLISLNSQIPGKPGGHLSNEELAFLENCLSENPNCYALIAVHHHCLETKSSWMDTMIIDNSRELWAIVDKYPQVKAITTGHIHQILDIKTASLRVLGVPSTCFQFVPGSTEFAVNDTAPGYRLLELYADGRVESEVIRLAEPVAGLQTNLHEY</sequence>
<evidence type="ECO:0000259" key="5">
    <source>
        <dbReference type="Pfam" id="PF00149"/>
    </source>
</evidence>
<dbReference type="Gene3D" id="3.60.21.10">
    <property type="match status" value="1"/>
</dbReference>
<evidence type="ECO:0000256" key="1">
    <source>
        <dbReference type="ARBA" id="ARBA00022723"/>
    </source>
</evidence>
<dbReference type="InterPro" id="IPR029052">
    <property type="entry name" value="Metallo-depent_PP-like"/>
</dbReference>
<organism evidence="6 7">
    <name type="scientific">Candidatus Methylobacter titanis</name>
    <dbReference type="NCBI Taxonomy" id="3053457"/>
    <lineage>
        <taxon>Bacteria</taxon>
        <taxon>Pseudomonadati</taxon>
        <taxon>Pseudomonadota</taxon>
        <taxon>Gammaproteobacteria</taxon>
        <taxon>Methylococcales</taxon>
        <taxon>Methylococcaceae</taxon>
        <taxon>Methylobacter</taxon>
    </lineage>
</organism>
<dbReference type="InterPro" id="IPR050884">
    <property type="entry name" value="CNP_phosphodiesterase-III"/>
</dbReference>
<keyword evidence="2 6" id="KW-0378">Hydrolase</keyword>
<dbReference type="SUPFAM" id="SSF56300">
    <property type="entry name" value="Metallo-dependent phosphatases"/>
    <property type="match status" value="1"/>
</dbReference>
<keyword evidence="3" id="KW-0408">Iron</keyword>
<dbReference type="PANTHER" id="PTHR42988:SF2">
    <property type="entry name" value="CYCLIC NUCLEOTIDE PHOSPHODIESTERASE CBUA0032-RELATED"/>
    <property type="match status" value="1"/>
</dbReference>
<comment type="similarity">
    <text evidence="4">Belongs to the cyclic nucleotide phosphodiesterase class-III family.</text>
</comment>
<dbReference type="PANTHER" id="PTHR42988">
    <property type="entry name" value="PHOSPHOHYDROLASE"/>
    <property type="match status" value="1"/>
</dbReference>
<feature type="domain" description="Calcineurin-like phosphoesterase" evidence="5">
    <location>
        <begin position="9"/>
        <end position="206"/>
    </location>
</feature>
<protein>
    <submittedName>
        <fullName evidence="6">3',5'-cyclic-AMP phosphodiesterase</fullName>
        <ecNumber evidence="6">3.1.4.53</ecNumber>
    </submittedName>
</protein>
<keyword evidence="7" id="KW-1185">Reference proteome</keyword>
<dbReference type="AlphaFoldDB" id="A0AA43Q8D2"/>
<gene>
    <name evidence="6" type="primary">cpdA</name>
    <name evidence="6" type="ORF">PSU93_10680</name>
</gene>
<dbReference type="EC" id="3.1.4.53" evidence="6"/>
<dbReference type="InterPro" id="IPR004843">
    <property type="entry name" value="Calcineurin-like_PHP"/>
</dbReference>
<evidence type="ECO:0000256" key="3">
    <source>
        <dbReference type="ARBA" id="ARBA00023004"/>
    </source>
</evidence>
<reference evidence="6" key="1">
    <citation type="submission" date="2023-01" db="EMBL/GenBank/DDBJ databases">
        <title>Biogeochemical cycle of methane in antarctic sediments.</title>
        <authorList>
            <person name="Roldan D.M."/>
            <person name="Menes R.J."/>
        </authorList>
    </citation>
    <scope>NUCLEOTIDE SEQUENCE [LARGE SCALE GENOMIC DNA]</scope>
    <source>
        <strain evidence="6">K-2018 MAG008</strain>
    </source>
</reference>
<accession>A0AA43Q8D2</accession>
<name>A0AA43Q8D2_9GAMM</name>
<dbReference type="GO" id="GO:0046872">
    <property type="term" value="F:metal ion binding"/>
    <property type="evidence" value="ECO:0007669"/>
    <property type="project" value="UniProtKB-KW"/>
</dbReference>
<evidence type="ECO:0000313" key="6">
    <source>
        <dbReference type="EMBL" id="MDI1231604.1"/>
    </source>
</evidence>
<dbReference type="InterPro" id="IPR026575">
    <property type="entry name" value="GpdQ/CpdA-like"/>
</dbReference>
<evidence type="ECO:0000256" key="4">
    <source>
        <dbReference type="ARBA" id="ARBA00025742"/>
    </source>
</evidence>
<keyword evidence="1" id="KW-0479">Metal-binding</keyword>
<dbReference type="Proteomes" id="UP001160519">
    <property type="component" value="Unassembled WGS sequence"/>
</dbReference>